<sequence length="72" mass="7387">MQVTAFRHRPGPEFLFDSRDVGAIRRAHITGVAPDLPLGSASAAPIATLPGDRTAAGAALRTTTVAAAPVRP</sequence>
<accession>A0ABP3PP79</accession>
<dbReference type="EMBL" id="BAAABZ010000085">
    <property type="protein sequence ID" value="GAA0569980.1"/>
    <property type="molecule type" value="Genomic_DNA"/>
</dbReference>
<comment type="caution">
    <text evidence="1">The sequence shown here is derived from an EMBL/GenBank/DDBJ whole genome shotgun (WGS) entry which is preliminary data.</text>
</comment>
<gene>
    <name evidence="1" type="ORF">GCM10010390_86340</name>
</gene>
<organism evidence="1 2">
    <name type="scientific">Streptomyces mordarskii</name>
    <dbReference type="NCBI Taxonomy" id="1226758"/>
    <lineage>
        <taxon>Bacteria</taxon>
        <taxon>Bacillati</taxon>
        <taxon>Actinomycetota</taxon>
        <taxon>Actinomycetes</taxon>
        <taxon>Kitasatosporales</taxon>
        <taxon>Streptomycetaceae</taxon>
        <taxon>Streptomyces</taxon>
    </lineage>
</organism>
<dbReference type="Proteomes" id="UP001501576">
    <property type="component" value="Unassembled WGS sequence"/>
</dbReference>
<reference evidence="2" key="1">
    <citation type="journal article" date="2019" name="Int. J. Syst. Evol. Microbiol.">
        <title>The Global Catalogue of Microorganisms (GCM) 10K type strain sequencing project: providing services to taxonomists for standard genome sequencing and annotation.</title>
        <authorList>
            <consortium name="The Broad Institute Genomics Platform"/>
            <consortium name="The Broad Institute Genome Sequencing Center for Infectious Disease"/>
            <person name="Wu L."/>
            <person name="Ma J."/>
        </authorList>
    </citation>
    <scope>NUCLEOTIDE SEQUENCE [LARGE SCALE GENOMIC DNA]</scope>
    <source>
        <strain evidence="2">JCM 5052</strain>
    </source>
</reference>
<name>A0ABP3PP79_9ACTN</name>
<keyword evidence="2" id="KW-1185">Reference proteome</keyword>
<protein>
    <submittedName>
        <fullName evidence="1">Uncharacterized protein</fullName>
    </submittedName>
</protein>
<evidence type="ECO:0000313" key="1">
    <source>
        <dbReference type="EMBL" id="GAA0569980.1"/>
    </source>
</evidence>
<proteinExistence type="predicted"/>
<evidence type="ECO:0000313" key="2">
    <source>
        <dbReference type="Proteomes" id="UP001501576"/>
    </source>
</evidence>